<dbReference type="InterPro" id="IPR008266">
    <property type="entry name" value="Tyr_kinase_AS"/>
</dbReference>
<evidence type="ECO:0000256" key="6">
    <source>
        <dbReference type="SAM" id="MobiDB-lite"/>
    </source>
</evidence>
<dbReference type="PANTHER" id="PTHR43289">
    <property type="entry name" value="MITOGEN-ACTIVATED PROTEIN KINASE KINASE KINASE 20-RELATED"/>
    <property type="match status" value="1"/>
</dbReference>
<evidence type="ECO:0000256" key="1">
    <source>
        <dbReference type="ARBA" id="ARBA00022679"/>
    </source>
</evidence>
<keyword evidence="2 5" id="KW-0547">Nucleotide-binding</keyword>
<reference evidence="9 10" key="1">
    <citation type="submission" date="2020-04" db="EMBL/GenBank/DDBJ databases">
        <title>Draft genome of Pyxidicoccus fallax type strain.</title>
        <authorList>
            <person name="Whitworth D.E."/>
        </authorList>
    </citation>
    <scope>NUCLEOTIDE SEQUENCE [LARGE SCALE GENOMIC DNA]</scope>
    <source>
        <strain evidence="9 10">DSM 14698</strain>
    </source>
</reference>
<dbReference type="CDD" id="cd14014">
    <property type="entry name" value="STKc_PknB_like"/>
    <property type="match status" value="1"/>
</dbReference>
<keyword evidence="7" id="KW-0812">Transmembrane</keyword>
<dbReference type="SUPFAM" id="SSF56112">
    <property type="entry name" value="Protein kinase-like (PK-like)"/>
    <property type="match status" value="1"/>
</dbReference>
<evidence type="ECO:0000256" key="3">
    <source>
        <dbReference type="ARBA" id="ARBA00022777"/>
    </source>
</evidence>
<keyword evidence="10" id="KW-1185">Reference proteome</keyword>
<dbReference type="PANTHER" id="PTHR43289:SF6">
    <property type="entry name" value="SERINE_THREONINE-PROTEIN KINASE NEKL-3"/>
    <property type="match status" value="1"/>
</dbReference>
<dbReference type="Gene3D" id="1.10.510.10">
    <property type="entry name" value="Transferase(Phosphotransferase) domain 1"/>
    <property type="match status" value="1"/>
</dbReference>
<dbReference type="GO" id="GO:0004674">
    <property type="term" value="F:protein serine/threonine kinase activity"/>
    <property type="evidence" value="ECO:0007669"/>
    <property type="project" value="TreeGrafter"/>
</dbReference>
<dbReference type="Proteomes" id="UP000518300">
    <property type="component" value="Unassembled WGS sequence"/>
</dbReference>
<dbReference type="RefSeq" id="WP_169348830.1">
    <property type="nucleotide sequence ID" value="NZ_JABBJJ010000193.1"/>
</dbReference>
<dbReference type="InterPro" id="IPR017441">
    <property type="entry name" value="Protein_kinase_ATP_BS"/>
</dbReference>
<name>A0A848LPJ2_9BACT</name>
<keyword evidence="3 9" id="KW-0418">Kinase</keyword>
<evidence type="ECO:0000259" key="8">
    <source>
        <dbReference type="PROSITE" id="PS50011"/>
    </source>
</evidence>
<feature type="domain" description="Protein kinase" evidence="8">
    <location>
        <begin position="15"/>
        <end position="290"/>
    </location>
</feature>
<dbReference type="GO" id="GO:0005524">
    <property type="term" value="F:ATP binding"/>
    <property type="evidence" value="ECO:0007669"/>
    <property type="project" value="UniProtKB-UniRule"/>
</dbReference>
<keyword evidence="4 5" id="KW-0067">ATP-binding</keyword>
<dbReference type="InterPro" id="IPR011009">
    <property type="entry name" value="Kinase-like_dom_sf"/>
</dbReference>
<feature type="compositionally biased region" description="Low complexity" evidence="6">
    <location>
        <begin position="492"/>
        <end position="504"/>
    </location>
</feature>
<protein>
    <submittedName>
        <fullName evidence="9">Protein kinase</fullName>
    </submittedName>
</protein>
<feature type="compositionally biased region" description="Low complexity" evidence="6">
    <location>
        <begin position="539"/>
        <end position="550"/>
    </location>
</feature>
<evidence type="ECO:0000313" key="9">
    <source>
        <dbReference type="EMBL" id="NMO19589.1"/>
    </source>
</evidence>
<comment type="caution">
    <text evidence="9">The sequence shown here is derived from an EMBL/GenBank/DDBJ whole genome shotgun (WGS) entry which is preliminary data.</text>
</comment>
<evidence type="ECO:0000313" key="10">
    <source>
        <dbReference type="Proteomes" id="UP000518300"/>
    </source>
</evidence>
<dbReference type="EMBL" id="JABBJJ010000193">
    <property type="protein sequence ID" value="NMO19589.1"/>
    <property type="molecule type" value="Genomic_DNA"/>
</dbReference>
<dbReference type="PROSITE" id="PS00109">
    <property type="entry name" value="PROTEIN_KINASE_TYR"/>
    <property type="match status" value="1"/>
</dbReference>
<evidence type="ECO:0000256" key="5">
    <source>
        <dbReference type="PROSITE-ProRule" id="PRU10141"/>
    </source>
</evidence>
<sequence>MSTAPTESPRFLGRYELVHPLGQGGMGEVFLAKISGAAGFEKPCIVKTILPALLKDRQFLDRFHHEAKVLVHLVHSSIAQVYDMGEADGTYYMALEYVAGVDLAYLLEQARTQGVAVPVPVALSIGQRIAEGLGYAHRKAGPDGSPLGIVHRDVSPHNVMVSYEGEVKVIDFGLAKSAARSKYTLPSTVMGKLGYMSPEQVRAELVDHRSDIYSSAVVVWEMLAGRSLIPHGTVGEMMAAMSQPVVPSLCELRPDADAALDAVVRRALEAKPDGRYARTDEWARALNGELVRTGASVGAEEVGQFVRTLCPEAFAEQRKLISKVSSSTGLRRTPLPGTGTGLYGSGAPADDGVSGHEPTVVRNVGDIQPSPRRSGGVARPDAVYADGDDVDTGATTLRQGPGTGTARFDEPRKPSRPEPAVVVEAGVDAVTEPRRPSRPVPATAAEDDALEARASRRRPMGLYAAIAVLLVIATAAITALLVRPPAAPPAPVASVATAPAATPSGSGVKPDAERTGATAPVAQASGTPAATPPSPDGPTAPGGEAAAPTGGTVAAAAGTAAPAVAPTGGTGAPAPEAVPSSASAIAAPGKTEEVAANADDGKRPASTPKAPGKKKAPSTPAARYVAASVEVLPLVDEGGRFYVARGWAARLLPDMEADVVGPPGKDGRRQVLGLARVIRPARLGGNAVKSRRTYVELDEKALASTSRLYLVPPRDLAPAPTRPDPEPAEPVVVAPSVPVKPEKKTLYADVSRSKSMLGLVGDDEVKVRNMGTTSWSNCYVVKDQRSTAWLGKVPAGDVKSASRFKLNTQFDVPSGKVGVFCDEGEYITSEK</sequence>
<feature type="region of interest" description="Disordered" evidence="6">
    <location>
        <begin position="566"/>
        <end position="620"/>
    </location>
</feature>
<feature type="compositionally biased region" description="Low complexity" evidence="6">
    <location>
        <begin position="566"/>
        <end position="588"/>
    </location>
</feature>
<evidence type="ECO:0000256" key="4">
    <source>
        <dbReference type="ARBA" id="ARBA00022840"/>
    </source>
</evidence>
<dbReference type="PROSITE" id="PS50011">
    <property type="entry name" value="PROTEIN_KINASE_DOM"/>
    <property type="match status" value="1"/>
</dbReference>
<gene>
    <name evidence="9" type="ORF">HG543_32640</name>
</gene>
<dbReference type="PROSITE" id="PS00107">
    <property type="entry name" value="PROTEIN_KINASE_ATP"/>
    <property type="match status" value="1"/>
</dbReference>
<proteinExistence type="predicted"/>
<dbReference type="InterPro" id="IPR000719">
    <property type="entry name" value="Prot_kinase_dom"/>
</dbReference>
<evidence type="ECO:0000256" key="2">
    <source>
        <dbReference type="ARBA" id="ARBA00022741"/>
    </source>
</evidence>
<feature type="region of interest" description="Disordered" evidence="6">
    <location>
        <begin position="488"/>
        <end position="550"/>
    </location>
</feature>
<keyword evidence="7" id="KW-1133">Transmembrane helix</keyword>
<dbReference type="Pfam" id="PF00069">
    <property type="entry name" value="Pkinase"/>
    <property type="match status" value="1"/>
</dbReference>
<feature type="binding site" evidence="5">
    <location>
        <position position="47"/>
    </location>
    <ligand>
        <name>ATP</name>
        <dbReference type="ChEBI" id="CHEBI:30616"/>
    </ligand>
</feature>
<evidence type="ECO:0000256" key="7">
    <source>
        <dbReference type="SAM" id="Phobius"/>
    </source>
</evidence>
<feature type="region of interest" description="Disordered" evidence="6">
    <location>
        <begin position="331"/>
        <end position="449"/>
    </location>
</feature>
<dbReference type="Gene3D" id="3.30.200.20">
    <property type="entry name" value="Phosphorylase Kinase, domain 1"/>
    <property type="match status" value="1"/>
</dbReference>
<organism evidence="9 10">
    <name type="scientific">Pyxidicoccus fallax</name>
    <dbReference type="NCBI Taxonomy" id="394095"/>
    <lineage>
        <taxon>Bacteria</taxon>
        <taxon>Pseudomonadati</taxon>
        <taxon>Myxococcota</taxon>
        <taxon>Myxococcia</taxon>
        <taxon>Myxococcales</taxon>
        <taxon>Cystobacterineae</taxon>
        <taxon>Myxococcaceae</taxon>
        <taxon>Pyxidicoccus</taxon>
    </lineage>
</organism>
<feature type="compositionally biased region" description="Basic and acidic residues" evidence="6">
    <location>
        <begin position="407"/>
        <end position="416"/>
    </location>
</feature>
<keyword evidence="1" id="KW-0808">Transferase</keyword>
<dbReference type="AlphaFoldDB" id="A0A848LPJ2"/>
<keyword evidence="7" id="KW-0472">Membrane</keyword>
<feature type="transmembrane region" description="Helical" evidence="7">
    <location>
        <begin position="462"/>
        <end position="482"/>
    </location>
</feature>
<accession>A0A848LPJ2</accession>